<dbReference type="AlphaFoldDB" id="A0A1M7B3W2"/>
<organism evidence="5 6">
    <name type="scientific">Pseudonocardia thermophila</name>
    <dbReference type="NCBI Taxonomy" id="1848"/>
    <lineage>
        <taxon>Bacteria</taxon>
        <taxon>Bacillati</taxon>
        <taxon>Actinomycetota</taxon>
        <taxon>Actinomycetes</taxon>
        <taxon>Pseudonocardiales</taxon>
        <taxon>Pseudonocardiaceae</taxon>
        <taxon>Pseudonocardia</taxon>
    </lineage>
</organism>
<accession>A0A1M7B3W2</accession>
<evidence type="ECO:0000256" key="3">
    <source>
        <dbReference type="ARBA" id="ARBA00023163"/>
    </source>
</evidence>
<dbReference type="EMBL" id="FRAP01000032">
    <property type="protein sequence ID" value="SHL49705.1"/>
    <property type="molecule type" value="Genomic_DNA"/>
</dbReference>
<dbReference type="InterPro" id="IPR002577">
    <property type="entry name" value="HTH_HxlR"/>
</dbReference>
<evidence type="ECO:0000256" key="2">
    <source>
        <dbReference type="ARBA" id="ARBA00023125"/>
    </source>
</evidence>
<feature type="domain" description="HTH hxlR-type" evidence="4">
    <location>
        <begin position="11"/>
        <end position="106"/>
    </location>
</feature>
<dbReference type="GO" id="GO:0003677">
    <property type="term" value="F:DNA binding"/>
    <property type="evidence" value="ECO:0007669"/>
    <property type="project" value="UniProtKB-KW"/>
</dbReference>
<gene>
    <name evidence="5" type="ORF">SAMN05443637_13223</name>
</gene>
<dbReference type="SUPFAM" id="SSF46785">
    <property type="entry name" value="Winged helix' DNA-binding domain"/>
    <property type="match status" value="1"/>
</dbReference>
<dbReference type="RefSeq" id="WP_073460476.1">
    <property type="nucleotide sequence ID" value="NZ_CALGVN010000034.1"/>
</dbReference>
<keyword evidence="1" id="KW-0805">Transcription regulation</keyword>
<evidence type="ECO:0000313" key="5">
    <source>
        <dbReference type="EMBL" id="SHL49705.1"/>
    </source>
</evidence>
<keyword evidence="3" id="KW-0804">Transcription</keyword>
<dbReference type="InterPro" id="IPR036388">
    <property type="entry name" value="WH-like_DNA-bd_sf"/>
</dbReference>
<dbReference type="PANTHER" id="PTHR33204:SF18">
    <property type="entry name" value="TRANSCRIPTIONAL REGULATORY PROTEIN"/>
    <property type="match status" value="1"/>
</dbReference>
<keyword evidence="2" id="KW-0238">DNA-binding</keyword>
<dbReference type="Proteomes" id="UP000184363">
    <property type="component" value="Unassembled WGS sequence"/>
</dbReference>
<name>A0A1M7B3W2_PSETH</name>
<proteinExistence type="predicted"/>
<protein>
    <submittedName>
        <fullName evidence="5">Transcriptional regulator, HxlR family</fullName>
    </submittedName>
</protein>
<dbReference type="STRING" id="1848.SAMN05443637_13223"/>
<dbReference type="Pfam" id="PF01638">
    <property type="entry name" value="HxlR"/>
    <property type="match status" value="1"/>
</dbReference>
<keyword evidence="6" id="KW-1185">Reference proteome</keyword>
<dbReference type="PROSITE" id="PS51118">
    <property type="entry name" value="HTH_HXLR"/>
    <property type="match status" value="1"/>
</dbReference>
<evidence type="ECO:0000259" key="4">
    <source>
        <dbReference type="PROSITE" id="PS51118"/>
    </source>
</evidence>
<sequence>MLGRTYDREVCSAARALEVVGERWSLLILRDAAFRGLTRFSQLQEALGIAPNVLSARLEHFVASGLMTVDRDEGHPRYALTPKGRELVKVVLALTEWGDRWAAPDGPPIEYGHEGCTGTVRLVTCCDTCGGSPPVEDIVARRTPAMEKALARRGRTR</sequence>
<dbReference type="Gene3D" id="1.10.10.10">
    <property type="entry name" value="Winged helix-like DNA-binding domain superfamily/Winged helix DNA-binding domain"/>
    <property type="match status" value="1"/>
</dbReference>
<reference evidence="5 6" key="1">
    <citation type="submission" date="2016-11" db="EMBL/GenBank/DDBJ databases">
        <authorList>
            <person name="Jaros S."/>
            <person name="Januszkiewicz K."/>
            <person name="Wedrychowicz H."/>
        </authorList>
    </citation>
    <scope>NUCLEOTIDE SEQUENCE [LARGE SCALE GENOMIC DNA]</scope>
    <source>
        <strain evidence="5 6">DSM 43832</strain>
    </source>
</reference>
<dbReference type="OrthoDB" id="5181972at2"/>
<dbReference type="InterPro" id="IPR036390">
    <property type="entry name" value="WH_DNA-bd_sf"/>
</dbReference>
<dbReference type="PANTHER" id="PTHR33204">
    <property type="entry name" value="TRANSCRIPTIONAL REGULATOR, MARR FAMILY"/>
    <property type="match status" value="1"/>
</dbReference>
<evidence type="ECO:0000313" key="6">
    <source>
        <dbReference type="Proteomes" id="UP000184363"/>
    </source>
</evidence>
<evidence type="ECO:0000256" key="1">
    <source>
        <dbReference type="ARBA" id="ARBA00023015"/>
    </source>
</evidence>